<feature type="transmembrane region" description="Helical" evidence="3">
    <location>
        <begin position="12"/>
        <end position="32"/>
    </location>
</feature>
<gene>
    <name evidence="4" type="ORF">C7383_11814</name>
</gene>
<evidence type="ECO:0000313" key="5">
    <source>
        <dbReference type="Proteomes" id="UP000245412"/>
    </source>
</evidence>
<sequence length="199" mass="21209">MEKRNSTVMKLAQTALMAALCFVSFTFLQIKIPMPGGDATSIHIGNAFCVLAALLLGGGYGGLAGAVGMTIADLLDPVYIVGAPKTFILKLCIGLITGFVAHHIAHIGDSQDKKYIFKWSTIASICGLAFNVVADPLVGYFYKQYILGQPQEMASVLAKWSTATTFINAVISVVLVAAVYNALRPVLQKSNMLVHVGSR</sequence>
<dbReference type="EMBL" id="QGGY01000018">
    <property type="protein sequence ID" value="PWJ72405.1"/>
    <property type="molecule type" value="Genomic_DNA"/>
</dbReference>
<keyword evidence="2 3" id="KW-1133">Transmembrane helix</keyword>
<name>A0AB73SYG7_9FIRM</name>
<dbReference type="RefSeq" id="WP_109748406.1">
    <property type="nucleotide sequence ID" value="NZ_CABJAT010000011.1"/>
</dbReference>
<organism evidence="4 5">
    <name type="scientific">Murimonas intestini</name>
    <dbReference type="NCBI Taxonomy" id="1337051"/>
    <lineage>
        <taxon>Bacteria</taxon>
        <taxon>Bacillati</taxon>
        <taxon>Bacillota</taxon>
        <taxon>Clostridia</taxon>
        <taxon>Lachnospirales</taxon>
        <taxon>Lachnospiraceae</taxon>
        <taxon>Murimonas</taxon>
    </lineage>
</organism>
<feature type="transmembrane region" description="Helical" evidence="3">
    <location>
        <begin position="119"/>
        <end position="142"/>
    </location>
</feature>
<keyword evidence="3" id="KW-0472">Membrane</keyword>
<evidence type="ECO:0000256" key="2">
    <source>
        <dbReference type="ARBA" id="ARBA00022989"/>
    </source>
</evidence>
<keyword evidence="5" id="KW-1185">Reference proteome</keyword>
<dbReference type="GO" id="GO:0016020">
    <property type="term" value="C:membrane"/>
    <property type="evidence" value="ECO:0007669"/>
    <property type="project" value="InterPro"/>
</dbReference>
<evidence type="ECO:0000256" key="3">
    <source>
        <dbReference type="SAM" id="Phobius"/>
    </source>
</evidence>
<reference evidence="4 5" key="1">
    <citation type="submission" date="2018-05" db="EMBL/GenBank/DDBJ databases">
        <authorList>
            <person name="Goeker M."/>
            <person name="Huntemann M."/>
            <person name="Clum A."/>
            <person name="Pillay M."/>
            <person name="Palaniappan K."/>
            <person name="Varghese N."/>
            <person name="Mikhailova N."/>
            <person name="Stamatis D."/>
            <person name="Reddy T."/>
            <person name="Daum C."/>
            <person name="Shapiro N."/>
            <person name="Ivanova N."/>
            <person name="Kyrpides N."/>
            <person name="Woyke T."/>
        </authorList>
    </citation>
    <scope>NUCLEOTIDE SEQUENCE [LARGE SCALE GENOMIC DNA]</scope>
    <source>
        <strain evidence="4 5">DSM 26524</strain>
    </source>
</reference>
<dbReference type="AlphaFoldDB" id="A0AB73SYG7"/>
<dbReference type="Gene3D" id="1.10.1760.20">
    <property type="match status" value="1"/>
</dbReference>
<dbReference type="PANTHER" id="PTHR37815">
    <property type="entry name" value="UPF0397 PROTEIN BC_2624-RELATED"/>
    <property type="match status" value="1"/>
</dbReference>
<dbReference type="PANTHER" id="PTHR37815:SF3">
    <property type="entry name" value="UPF0397 PROTEIN SPR0429"/>
    <property type="match status" value="1"/>
</dbReference>
<proteinExistence type="predicted"/>
<dbReference type="InterPro" id="IPR009825">
    <property type="entry name" value="ECF_substrate-spec-like"/>
</dbReference>
<feature type="transmembrane region" description="Helical" evidence="3">
    <location>
        <begin position="44"/>
        <end position="67"/>
    </location>
</feature>
<keyword evidence="1 3" id="KW-0812">Transmembrane</keyword>
<comment type="caution">
    <text evidence="4">The sequence shown here is derived from an EMBL/GenBank/DDBJ whole genome shotgun (WGS) entry which is preliminary data.</text>
</comment>
<evidence type="ECO:0000313" key="4">
    <source>
        <dbReference type="EMBL" id="PWJ72405.1"/>
    </source>
</evidence>
<feature type="transmembrane region" description="Helical" evidence="3">
    <location>
        <begin position="162"/>
        <end position="183"/>
    </location>
</feature>
<feature type="transmembrane region" description="Helical" evidence="3">
    <location>
        <begin position="87"/>
        <end position="107"/>
    </location>
</feature>
<protein>
    <submittedName>
        <fullName evidence="4">Membrane protein</fullName>
    </submittedName>
</protein>
<dbReference type="Proteomes" id="UP000245412">
    <property type="component" value="Unassembled WGS sequence"/>
</dbReference>
<accession>A0AB73SYG7</accession>
<evidence type="ECO:0000256" key="1">
    <source>
        <dbReference type="ARBA" id="ARBA00022692"/>
    </source>
</evidence>
<dbReference type="Pfam" id="PF07155">
    <property type="entry name" value="ECF-ribofla_trS"/>
    <property type="match status" value="1"/>
</dbReference>